<dbReference type="Pfam" id="PF00892">
    <property type="entry name" value="EamA"/>
    <property type="match status" value="2"/>
</dbReference>
<dbReference type="EMBL" id="JBEPLW010000008">
    <property type="protein sequence ID" value="MET3575536.1"/>
    <property type="molecule type" value="Genomic_DNA"/>
</dbReference>
<evidence type="ECO:0000313" key="8">
    <source>
        <dbReference type="EMBL" id="MET3575536.1"/>
    </source>
</evidence>
<sequence length="312" mass="32678">MNVLPFIMVLLGAVLWGTTGTAQTFLPEHVHPMVVGTFRLAGGGLVLLLAALSMRQVRFGDWAWGPTILAAVAMAAFQPFFFGSVRLTGVAVGTVTGIGSAPVFAGLLDWILLKRRPAKKWMLATTLAIGGSALLLLTGDNVSVNPAGVALALGAGLTFAVYSMMSKTVLEFAEPSAAVGVVFTISALLLSPVLFIFPLDGVATREGISVVLYIAIAATAVAYFLYTSGLKALPASTAVTLALAEPLTAAILGVLIVGERLGFFAWTGIGLILAGLIVLAFGGKLKTNEEKQIERLRKGIDRAKELDRDIRP</sequence>
<comment type="caution">
    <text evidence="8">The sequence shown here is derived from an EMBL/GenBank/DDBJ whole genome shotgun (WGS) entry which is preliminary data.</text>
</comment>
<dbReference type="SUPFAM" id="SSF103481">
    <property type="entry name" value="Multidrug resistance efflux transporter EmrE"/>
    <property type="match status" value="2"/>
</dbReference>
<keyword evidence="5 6" id="KW-0472">Membrane</keyword>
<feature type="transmembrane region" description="Helical" evidence="6">
    <location>
        <begin position="62"/>
        <end position="81"/>
    </location>
</feature>
<feature type="transmembrane region" description="Helical" evidence="6">
    <location>
        <begin position="144"/>
        <end position="165"/>
    </location>
</feature>
<dbReference type="PANTHER" id="PTHR32322:SF2">
    <property type="entry name" value="EAMA DOMAIN-CONTAINING PROTEIN"/>
    <property type="match status" value="1"/>
</dbReference>
<name>A0ABV2GB89_9BACL</name>
<evidence type="ECO:0000256" key="6">
    <source>
        <dbReference type="SAM" id="Phobius"/>
    </source>
</evidence>
<comment type="similarity">
    <text evidence="2">Belongs to the EamA transporter family.</text>
</comment>
<feature type="transmembrane region" description="Helical" evidence="6">
    <location>
        <begin position="208"/>
        <end position="226"/>
    </location>
</feature>
<feature type="transmembrane region" description="Helical" evidence="6">
    <location>
        <begin position="263"/>
        <end position="282"/>
    </location>
</feature>
<evidence type="ECO:0000256" key="2">
    <source>
        <dbReference type="ARBA" id="ARBA00007362"/>
    </source>
</evidence>
<proteinExistence type="inferred from homology"/>
<keyword evidence="9" id="KW-1185">Reference proteome</keyword>
<organism evidence="8 9">
    <name type="scientific">Bhargavaea ullalensis</name>
    <dbReference type="NCBI Taxonomy" id="1265685"/>
    <lineage>
        <taxon>Bacteria</taxon>
        <taxon>Bacillati</taxon>
        <taxon>Bacillota</taxon>
        <taxon>Bacilli</taxon>
        <taxon>Bacillales</taxon>
        <taxon>Caryophanaceae</taxon>
        <taxon>Bhargavaea</taxon>
    </lineage>
</organism>
<evidence type="ECO:0000256" key="3">
    <source>
        <dbReference type="ARBA" id="ARBA00022692"/>
    </source>
</evidence>
<feature type="transmembrane region" description="Helical" evidence="6">
    <location>
        <begin position="30"/>
        <end position="50"/>
    </location>
</feature>
<feature type="transmembrane region" description="Helical" evidence="6">
    <location>
        <begin position="238"/>
        <end position="257"/>
    </location>
</feature>
<keyword evidence="4 6" id="KW-1133">Transmembrane helix</keyword>
<evidence type="ECO:0000256" key="1">
    <source>
        <dbReference type="ARBA" id="ARBA00004127"/>
    </source>
</evidence>
<evidence type="ECO:0000256" key="4">
    <source>
        <dbReference type="ARBA" id="ARBA00022989"/>
    </source>
</evidence>
<evidence type="ECO:0000313" key="9">
    <source>
        <dbReference type="Proteomes" id="UP001549099"/>
    </source>
</evidence>
<keyword evidence="3 6" id="KW-0812">Transmembrane</keyword>
<dbReference type="RefSeq" id="WP_354196772.1">
    <property type="nucleotide sequence ID" value="NZ_JBEPLW010000008.1"/>
</dbReference>
<dbReference type="PANTHER" id="PTHR32322">
    <property type="entry name" value="INNER MEMBRANE TRANSPORTER"/>
    <property type="match status" value="1"/>
</dbReference>
<comment type="subcellular location">
    <subcellularLocation>
        <location evidence="1">Endomembrane system</location>
        <topology evidence="1">Multi-pass membrane protein</topology>
    </subcellularLocation>
</comment>
<feature type="transmembrane region" description="Helical" evidence="6">
    <location>
        <begin position="120"/>
        <end position="138"/>
    </location>
</feature>
<evidence type="ECO:0000259" key="7">
    <source>
        <dbReference type="Pfam" id="PF00892"/>
    </source>
</evidence>
<dbReference type="InterPro" id="IPR037185">
    <property type="entry name" value="EmrE-like"/>
</dbReference>
<protein>
    <submittedName>
        <fullName evidence="8">DME family drug/metabolite transporter</fullName>
    </submittedName>
</protein>
<feature type="transmembrane region" description="Helical" evidence="6">
    <location>
        <begin position="87"/>
        <end position="108"/>
    </location>
</feature>
<gene>
    <name evidence="8" type="ORF">ABID49_001441</name>
</gene>
<accession>A0ABV2GB89</accession>
<dbReference type="InterPro" id="IPR000620">
    <property type="entry name" value="EamA_dom"/>
</dbReference>
<dbReference type="InterPro" id="IPR050638">
    <property type="entry name" value="AA-Vitamin_Transporters"/>
</dbReference>
<dbReference type="Proteomes" id="UP001549099">
    <property type="component" value="Unassembled WGS sequence"/>
</dbReference>
<feature type="domain" description="EamA" evidence="7">
    <location>
        <begin position="148"/>
        <end position="280"/>
    </location>
</feature>
<evidence type="ECO:0000256" key="5">
    <source>
        <dbReference type="ARBA" id="ARBA00023136"/>
    </source>
</evidence>
<feature type="transmembrane region" description="Helical" evidence="6">
    <location>
        <begin position="177"/>
        <end position="196"/>
    </location>
</feature>
<feature type="domain" description="EamA" evidence="7">
    <location>
        <begin position="7"/>
        <end position="136"/>
    </location>
</feature>
<dbReference type="Gene3D" id="1.10.3730.20">
    <property type="match status" value="1"/>
</dbReference>
<reference evidence="8 9" key="1">
    <citation type="submission" date="2024-06" db="EMBL/GenBank/DDBJ databases">
        <title>Genomic Encyclopedia of Type Strains, Phase IV (KMG-IV): sequencing the most valuable type-strain genomes for metagenomic binning, comparative biology and taxonomic classification.</title>
        <authorList>
            <person name="Goeker M."/>
        </authorList>
    </citation>
    <scope>NUCLEOTIDE SEQUENCE [LARGE SCALE GENOMIC DNA]</scope>
    <source>
        <strain evidence="8 9">DSM 26128</strain>
    </source>
</reference>